<dbReference type="EMBL" id="CANTFM010000749">
    <property type="protein sequence ID" value="CAI5729157.1"/>
    <property type="molecule type" value="Genomic_DNA"/>
</dbReference>
<proteinExistence type="predicted"/>
<comment type="caution">
    <text evidence="7">The sequence shown here is derived from an EMBL/GenBank/DDBJ whole genome shotgun (WGS) entry which is preliminary data.</text>
</comment>
<organism evidence="7 8">
    <name type="scientific">Peronospora destructor</name>
    <dbReference type="NCBI Taxonomy" id="86335"/>
    <lineage>
        <taxon>Eukaryota</taxon>
        <taxon>Sar</taxon>
        <taxon>Stramenopiles</taxon>
        <taxon>Oomycota</taxon>
        <taxon>Peronosporomycetes</taxon>
        <taxon>Peronosporales</taxon>
        <taxon>Peronosporaceae</taxon>
        <taxon>Peronospora</taxon>
    </lineage>
</organism>
<evidence type="ECO:0000313" key="8">
    <source>
        <dbReference type="Proteomes" id="UP001162029"/>
    </source>
</evidence>
<dbReference type="PROSITE" id="PS50011">
    <property type="entry name" value="PROTEIN_KINASE_DOM"/>
    <property type="match status" value="1"/>
</dbReference>
<dbReference type="InterPro" id="IPR050205">
    <property type="entry name" value="CDPK_Ser/Thr_kinases"/>
</dbReference>
<evidence type="ECO:0000259" key="6">
    <source>
        <dbReference type="PROSITE" id="PS50011"/>
    </source>
</evidence>
<evidence type="ECO:0000256" key="2">
    <source>
        <dbReference type="ARBA" id="ARBA00022679"/>
    </source>
</evidence>
<dbReference type="InterPro" id="IPR008271">
    <property type="entry name" value="Ser/Thr_kinase_AS"/>
</dbReference>
<name>A0AAV0TXC4_9STRA</name>
<evidence type="ECO:0000313" key="7">
    <source>
        <dbReference type="EMBL" id="CAI5729157.1"/>
    </source>
</evidence>
<dbReference type="SMART" id="SM00220">
    <property type="entry name" value="S_TKc"/>
    <property type="match status" value="1"/>
</dbReference>
<evidence type="ECO:0000256" key="3">
    <source>
        <dbReference type="ARBA" id="ARBA00022741"/>
    </source>
</evidence>
<dbReference type="GO" id="GO:0004674">
    <property type="term" value="F:protein serine/threonine kinase activity"/>
    <property type="evidence" value="ECO:0007669"/>
    <property type="project" value="UniProtKB-KW"/>
</dbReference>
<gene>
    <name evidence="7" type="ORF">PDE001_LOCUS4191</name>
</gene>
<dbReference type="Pfam" id="PF00069">
    <property type="entry name" value="Pkinase"/>
    <property type="match status" value="2"/>
</dbReference>
<dbReference type="GO" id="GO:0005524">
    <property type="term" value="F:ATP binding"/>
    <property type="evidence" value="ECO:0007669"/>
    <property type="project" value="UniProtKB-KW"/>
</dbReference>
<keyword evidence="8" id="KW-1185">Reference proteome</keyword>
<sequence>MVLLGGTLNVVHFFGAYEDDDNVSFVMERCVGCDVSTRLSEVKEMDLIAGVTHEERAKTYMRDILHVIWQCHLLRILHRDVKLENFLFADVVRLMDAFHSKADELLGERIMHEEIDLKSPPWTKISNEAKDLVQTMLERDVAERVTAEQALKHPWLASISPLSVEASTMAFAAAKEAIKGITGFALDGTLVQRLQLYRSLNILQRAALNEVTCLLPLELKQDVIVLYSEVSRNGSEIVGLEEFAVYVAAGGYPLTKGEAKGFLRNLDLDDAYVHFPKRLKLY</sequence>
<evidence type="ECO:0000256" key="1">
    <source>
        <dbReference type="ARBA" id="ARBA00022527"/>
    </source>
</evidence>
<dbReference type="Proteomes" id="UP001162029">
    <property type="component" value="Unassembled WGS sequence"/>
</dbReference>
<dbReference type="AlphaFoldDB" id="A0AAV0TXC4"/>
<feature type="domain" description="Protein kinase" evidence="6">
    <location>
        <begin position="1"/>
        <end position="282"/>
    </location>
</feature>
<dbReference type="PROSITE" id="PS00108">
    <property type="entry name" value="PROTEIN_KINASE_ST"/>
    <property type="match status" value="1"/>
</dbReference>
<keyword evidence="2" id="KW-0808">Transferase</keyword>
<evidence type="ECO:0000256" key="5">
    <source>
        <dbReference type="ARBA" id="ARBA00022840"/>
    </source>
</evidence>
<dbReference type="PANTHER" id="PTHR24349">
    <property type="entry name" value="SERINE/THREONINE-PROTEIN KINASE"/>
    <property type="match status" value="1"/>
</dbReference>
<keyword evidence="4" id="KW-0418">Kinase</keyword>
<keyword evidence="3" id="KW-0547">Nucleotide-binding</keyword>
<dbReference type="SUPFAM" id="SSF56112">
    <property type="entry name" value="Protein kinase-like (PK-like)"/>
    <property type="match status" value="1"/>
</dbReference>
<dbReference type="Gene3D" id="1.10.510.10">
    <property type="entry name" value="Transferase(Phosphotransferase) domain 1"/>
    <property type="match status" value="2"/>
</dbReference>
<evidence type="ECO:0000256" key="4">
    <source>
        <dbReference type="ARBA" id="ARBA00022777"/>
    </source>
</evidence>
<protein>
    <recommendedName>
        <fullName evidence="6">Protein kinase domain-containing protein</fullName>
    </recommendedName>
</protein>
<reference evidence="7" key="1">
    <citation type="submission" date="2022-12" db="EMBL/GenBank/DDBJ databases">
        <authorList>
            <person name="Webb A."/>
        </authorList>
    </citation>
    <scope>NUCLEOTIDE SEQUENCE</scope>
    <source>
        <strain evidence="7">Pd1</strain>
    </source>
</reference>
<dbReference type="InterPro" id="IPR000719">
    <property type="entry name" value="Prot_kinase_dom"/>
</dbReference>
<keyword evidence="5" id="KW-0067">ATP-binding</keyword>
<accession>A0AAV0TXC4</accession>
<keyword evidence="1" id="KW-0723">Serine/threonine-protein kinase</keyword>
<dbReference type="InterPro" id="IPR011009">
    <property type="entry name" value="Kinase-like_dom_sf"/>
</dbReference>